<dbReference type="GO" id="GO:0006956">
    <property type="term" value="P:complement activation"/>
    <property type="evidence" value="ECO:0007669"/>
    <property type="project" value="InterPro"/>
</dbReference>
<keyword evidence="2" id="KW-0732">Signal</keyword>
<sequence length="222" mass="24719">MAGVWPCMLAVMVLCVCLWGYADAVGGAKSRPRPQRRPKKTKVEPTVATPPARNIDLPQMTGTWYLVNAASKCSHLMKKATSVEPTVMNIAISPDGVLLVSTKTRFNHQCWEVRQIYYLDPTPGYLTIRGVRPDLNTGVAIGDTDYTTYLIMYYQQRGTITMKLYSGSQDVTEPILTKFEDLAEKQGLGLAYIFPFPTYSHCGDVDQENIISKLKGISNKCI</sequence>
<dbReference type="InParanoid" id="A0A665WEC5"/>
<dbReference type="Gene3D" id="2.40.128.20">
    <property type="match status" value="1"/>
</dbReference>
<dbReference type="InterPro" id="IPR043245">
    <property type="entry name" value="C8G"/>
</dbReference>
<gene>
    <name evidence="4" type="primary">c8g</name>
</gene>
<dbReference type="Ensembl" id="ENSENLT00000043211.1">
    <property type="protein sequence ID" value="ENSENLP00000042120.1"/>
    <property type="gene ID" value="ENSENLG00000018057.1"/>
</dbReference>
<feature type="domain" description="Lipocalin/cytosolic fatty-acid binding" evidence="3">
    <location>
        <begin position="61"/>
        <end position="193"/>
    </location>
</feature>
<feature type="signal peptide" evidence="2">
    <location>
        <begin position="1"/>
        <end position="24"/>
    </location>
</feature>
<feature type="chain" id="PRO_5025362415" evidence="2">
    <location>
        <begin position="25"/>
        <end position="222"/>
    </location>
</feature>
<dbReference type="Pfam" id="PF00061">
    <property type="entry name" value="Lipocalin"/>
    <property type="match status" value="1"/>
</dbReference>
<feature type="compositionally biased region" description="Basic residues" evidence="1">
    <location>
        <begin position="30"/>
        <end position="40"/>
    </location>
</feature>
<evidence type="ECO:0000256" key="1">
    <source>
        <dbReference type="SAM" id="MobiDB-lite"/>
    </source>
</evidence>
<dbReference type="OMA" id="YPVYGFC"/>
<organism evidence="4 5">
    <name type="scientific">Echeneis naucrates</name>
    <name type="common">Live sharksucker</name>
    <dbReference type="NCBI Taxonomy" id="173247"/>
    <lineage>
        <taxon>Eukaryota</taxon>
        <taxon>Metazoa</taxon>
        <taxon>Chordata</taxon>
        <taxon>Craniata</taxon>
        <taxon>Vertebrata</taxon>
        <taxon>Euteleostomi</taxon>
        <taxon>Actinopterygii</taxon>
        <taxon>Neopterygii</taxon>
        <taxon>Teleostei</taxon>
        <taxon>Neoteleostei</taxon>
        <taxon>Acanthomorphata</taxon>
        <taxon>Carangaria</taxon>
        <taxon>Carangiformes</taxon>
        <taxon>Echeneidae</taxon>
        <taxon>Echeneis</taxon>
    </lineage>
</organism>
<proteinExistence type="predicted"/>
<reference evidence="4" key="2">
    <citation type="submission" date="2025-08" db="UniProtKB">
        <authorList>
            <consortium name="Ensembl"/>
        </authorList>
    </citation>
    <scope>IDENTIFICATION</scope>
</reference>
<dbReference type="SUPFAM" id="SSF50814">
    <property type="entry name" value="Lipocalins"/>
    <property type="match status" value="1"/>
</dbReference>
<dbReference type="PANTHER" id="PTHR47304:SF1">
    <property type="entry name" value="COMPLEMENT COMPONENT C8 GAMMA CHAIN"/>
    <property type="match status" value="1"/>
</dbReference>
<dbReference type="PANTHER" id="PTHR47304">
    <property type="entry name" value="COMPLEMENT COMPONENT C8 GAMMA CHAIN"/>
    <property type="match status" value="1"/>
</dbReference>
<name>A0A665WEC5_ECHNA</name>
<dbReference type="GO" id="GO:0005579">
    <property type="term" value="C:membrane attack complex"/>
    <property type="evidence" value="ECO:0007669"/>
    <property type="project" value="InterPro"/>
</dbReference>
<evidence type="ECO:0000259" key="3">
    <source>
        <dbReference type="Pfam" id="PF00061"/>
    </source>
</evidence>
<keyword evidence="5" id="KW-1185">Reference proteome</keyword>
<dbReference type="InterPro" id="IPR012674">
    <property type="entry name" value="Calycin"/>
</dbReference>
<reference evidence="4" key="1">
    <citation type="submission" date="2021-04" db="EMBL/GenBank/DDBJ databases">
        <authorList>
            <consortium name="Wellcome Sanger Institute Data Sharing"/>
        </authorList>
    </citation>
    <scope>NUCLEOTIDE SEQUENCE [LARGE SCALE GENOMIC DNA]</scope>
</reference>
<dbReference type="FunCoup" id="A0A665WEC5">
    <property type="interactions" value="906"/>
</dbReference>
<accession>A0A665WEC5</accession>
<dbReference type="Proteomes" id="UP000472264">
    <property type="component" value="Chromosome 20"/>
</dbReference>
<evidence type="ECO:0000256" key="2">
    <source>
        <dbReference type="SAM" id="SignalP"/>
    </source>
</evidence>
<dbReference type="InterPro" id="IPR000566">
    <property type="entry name" value="Lipocln_cytosolic_FA-bd_dom"/>
</dbReference>
<evidence type="ECO:0000313" key="4">
    <source>
        <dbReference type="Ensembl" id="ENSENLP00000042120.1"/>
    </source>
</evidence>
<evidence type="ECO:0000313" key="5">
    <source>
        <dbReference type="Proteomes" id="UP000472264"/>
    </source>
</evidence>
<reference evidence="4" key="3">
    <citation type="submission" date="2025-09" db="UniProtKB">
        <authorList>
            <consortium name="Ensembl"/>
        </authorList>
    </citation>
    <scope>IDENTIFICATION</scope>
</reference>
<protein>
    <submittedName>
        <fullName evidence="4">Complement component 8, gamma polypeptide</fullName>
    </submittedName>
</protein>
<dbReference type="AlphaFoldDB" id="A0A665WEC5"/>
<feature type="region of interest" description="Disordered" evidence="1">
    <location>
        <begin position="27"/>
        <end position="52"/>
    </location>
</feature>